<organism evidence="1 2">
    <name type="scientific">Mediterraneibacter gnavus</name>
    <name type="common">Ruminococcus gnavus</name>
    <dbReference type="NCBI Taxonomy" id="33038"/>
    <lineage>
        <taxon>Bacteria</taxon>
        <taxon>Bacillati</taxon>
        <taxon>Bacillota</taxon>
        <taxon>Clostridia</taxon>
        <taxon>Lachnospirales</taxon>
        <taxon>Lachnospiraceae</taxon>
        <taxon>Mediterraneibacter</taxon>
    </lineage>
</organism>
<name>A0A415SAL5_MEDGN</name>
<reference evidence="1 2" key="1">
    <citation type="submission" date="2018-08" db="EMBL/GenBank/DDBJ databases">
        <title>A genome reference for cultivated species of the human gut microbiota.</title>
        <authorList>
            <person name="Zou Y."/>
            <person name="Xue W."/>
            <person name="Luo G."/>
        </authorList>
    </citation>
    <scope>NUCLEOTIDE SEQUENCE [LARGE SCALE GENOMIC DNA]</scope>
    <source>
        <strain evidence="1 2">AF33-12</strain>
    </source>
</reference>
<dbReference type="InterPro" id="IPR032360">
    <property type="entry name" value="DUF4869"/>
</dbReference>
<dbReference type="Proteomes" id="UP000285610">
    <property type="component" value="Unassembled WGS sequence"/>
</dbReference>
<protein>
    <submittedName>
        <fullName evidence="1">DUF4869 domain-containing protein</fullName>
    </submittedName>
</protein>
<evidence type="ECO:0000313" key="1">
    <source>
        <dbReference type="EMBL" id="RHM77658.1"/>
    </source>
</evidence>
<sequence>MLKIYFGDMPDVIYNTSVYFKNRYKKDWIISPKTIAMIHDIDSSEVLGNGAIDSPVMGVISPTSLSGGVKTLILIDNIPEMVFNASNCGDNCAAWLLKLGKEKDVTINLRHIMDFGDNEFEIYVMNTDSIVHNMDELVRVAGRYV</sequence>
<dbReference type="Pfam" id="PF16163">
    <property type="entry name" value="DUF4869"/>
    <property type="match status" value="1"/>
</dbReference>
<dbReference type="RefSeq" id="WP_004614244.1">
    <property type="nucleotide sequence ID" value="NZ_JBCPGC010000056.1"/>
</dbReference>
<gene>
    <name evidence="1" type="ORF">DWZ50_06850</name>
</gene>
<proteinExistence type="predicted"/>
<dbReference type="AlphaFoldDB" id="A0A415SAL5"/>
<comment type="caution">
    <text evidence="1">The sequence shown here is derived from an EMBL/GenBank/DDBJ whole genome shotgun (WGS) entry which is preliminary data.</text>
</comment>
<accession>A0A415SAL5</accession>
<evidence type="ECO:0000313" key="2">
    <source>
        <dbReference type="Proteomes" id="UP000285610"/>
    </source>
</evidence>
<dbReference type="EMBL" id="QRQE01000013">
    <property type="protein sequence ID" value="RHM77658.1"/>
    <property type="molecule type" value="Genomic_DNA"/>
</dbReference>